<evidence type="ECO:0000313" key="3">
    <source>
        <dbReference type="Proteomes" id="UP000887572"/>
    </source>
</evidence>
<dbReference type="AlphaFoldDB" id="A0A914HPB1"/>
<evidence type="ECO:0000256" key="1">
    <source>
        <dbReference type="SAM" id="Coils"/>
    </source>
</evidence>
<sequence>MFATLNSKKWWRCDPVRIVGLILLLITVDGNKQKENGFKINDQQKEMNESSGQAMAVSLLQQTDQNETNDKIDTLKKDQQQEQFANMIREMEQKQKEELERKMDELLKSVQAMVDAKLEQQKLSNANKFAEIEQKNDKLEKDQKEQQLNIVHLQETVTTLRKIGLTPQQNRWDSTACYPSLALSELDRSIVQLNGTGGGSVRAEKRMLENPYFEVKILEKTGNIFVGLATKRMPLDEMVGDYEGTYGYGWGIFWGHEVEGCSHLSGRPYIGGKPEFDVGDVVGCGVKNGQIIYTLNGKRLDTDGFRVDSADDLFPCVSLGMPGSKIEANFGPNFQYNITG</sequence>
<evidence type="ECO:0000313" key="4">
    <source>
        <dbReference type="WBParaSite" id="Gr19_v10_g2976.t1"/>
    </source>
</evidence>
<dbReference type="SUPFAM" id="SSF49899">
    <property type="entry name" value="Concanavalin A-like lectins/glucanases"/>
    <property type="match status" value="1"/>
</dbReference>
<feature type="domain" description="B30.2/SPRY" evidence="2">
    <location>
        <begin position="150"/>
        <end position="335"/>
    </location>
</feature>
<reference evidence="4" key="1">
    <citation type="submission" date="2022-11" db="UniProtKB">
        <authorList>
            <consortium name="WormBaseParasite"/>
        </authorList>
    </citation>
    <scope>IDENTIFICATION</scope>
</reference>
<dbReference type="SMART" id="SM00449">
    <property type="entry name" value="SPRY"/>
    <property type="match status" value="1"/>
</dbReference>
<dbReference type="CDD" id="cd12885">
    <property type="entry name" value="SPRY_RanBP_like"/>
    <property type="match status" value="1"/>
</dbReference>
<dbReference type="InterPro" id="IPR001870">
    <property type="entry name" value="B30.2/SPRY"/>
</dbReference>
<dbReference type="InterPro" id="IPR043136">
    <property type="entry name" value="B30.2/SPRY_sf"/>
</dbReference>
<feature type="coiled-coil region" evidence="1">
    <location>
        <begin position="77"/>
        <end position="156"/>
    </location>
</feature>
<proteinExistence type="predicted"/>
<keyword evidence="1" id="KW-0175">Coiled coil</keyword>
<dbReference type="InterPro" id="IPR013320">
    <property type="entry name" value="ConA-like_dom_sf"/>
</dbReference>
<dbReference type="Proteomes" id="UP000887572">
    <property type="component" value="Unplaced"/>
</dbReference>
<dbReference type="WBParaSite" id="Gr19_v10_g2976.t1">
    <property type="protein sequence ID" value="Gr19_v10_g2976.t1"/>
    <property type="gene ID" value="Gr19_v10_g2976"/>
</dbReference>
<evidence type="ECO:0000259" key="2">
    <source>
        <dbReference type="PROSITE" id="PS50188"/>
    </source>
</evidence>
<dbReference type="Gene3D" id="2.60.120.920">
    <property type="match status" value="1"/>
</dbReference>
<dbReference type="Pfam" id="PF00622">
    <property type="entry name" value="SPRY"/>
    <property type="match status" value="1"/>
</dbReference>
<protein>
    <submittedName>
        <fullName evidence="4">B30.2/SPRY domain-containing protein</fullName>
    </submittedName>
</protein>
<name>A0A914HPB1_GLORO</name>
<dbReference type="PROSITE" id="PS50188">
    <property type="entry name" value="B302_SPRY"/>
    <property type="match status" value="1"/>
</dbReference>
<dbReference type="InterPro" id="IPR044736">
    <property type="entry name" value="Gid1/RanBPM/SPLA_SPRY"/>
</dbReference>
<accession>A0A914HPB1</accession>
<dbReference type="InterPro" id="IPR003877">
    <property type="entry name" value="SPRY_dom"/>
</dbReference>
<organism evidence="3 4">
    <name type="scientific">Globodera rostochiensis</name>
    <name type="common">Golden nematode worm</name>
    <name type="synonym">Heterodera rostochiensis</name>
    <dbReference type="NCBI Taxonomy" id="31243"/>
    <lineage>
        <taxon>Eukaryota</taxon>
        <taxon>Metazoa</taxon>
        <taxon>Ecdysozoa</taxon>
        <taxon>Nematoda</taxon>
        <taxon>Chromadorea</taxon>
        <taxon>Rhabditida</taxon>
        <taxon>Tylenchina</taxon>
        <taxon>Tylenchomorpha</taxon>
        <taxon>Tylenchoidea</taxon>
        <taxon>Heteroderidae</taxon>
        <taxon>Heteroderinae</taxon>
        <taxon>Globodera</taxon>
    </lineage>
</organism>
<keyword evidence="3" id="KW-1185">Reference proteome</keyword>